<dbReference type="EMBL" id="JACEZU010000004">
    <property type="protein sequence ID" value="MBA5687280.1"/>
    <property type="molecule type" value="Genomic_DNA"/>
</dbReference>
<keyword evidence="1" id="KW-0472">Membrane</keyword>
<evidence type="ECO:0000313" key="3">
    <source>
        <dbReference type="Proteomes" id="UP000573499"/>
    </source>
</evidence>
<proteinExistence type="predicted"/>
<keyword evidence="1" id="KW-1133">Transmembrane helix</keyword>
<comment type="caution">
    <text evidence="2">The sequence shown here is derived from an EMBL/GenBank/DDBJ whole genome shotgun (WGS) entry which is preliminary data.</text>
</comment>
<reference evidence="2 3" key="1">
    <citation type="submission" date="2020-07" db="EMBL/GenBank/DDBJ databases">
        <title>Novel species isolated from subtropical streams in China.</title>
        <authorList>
            <person name="Lu H."/>
        </authorList>
    </citation>
    <scope>NUCLEOTIDE SEQUENCE [LARGE SCALE GENOMIC DNA]</scope>
    <source>
        <strain evidence="2 3">LX47W</strain>
    </source>
</reference>
<dbReference type="Proteomes" id="UP000573499">
    <property type="component" value="Unassembled WGS sequence"/>
</dbReference>
<keyword evidence="3" id="KW-1185">Reference proteome</keyword>
<organism evidence="2 3">
    <name type="scientific">Rugamonas apoptosis</name>
    <dbReference type="NCBI Taxonomy" id="2758570"/>
    <lineage>
        <taxon>Bacteria</taxon>
        <taxon>Pseudomonadati</taxon>
        <taxon>Pseudomonadota</taxon>
        <taxon>Betaproteobacteria</taxon>
        <taxon>Burkholderiales</taxon>
        <taxon>Oxalobacteraceae</taxon>
        <taxon>Telluria group</taxon>
        <taxon>Rugamonas</taxon>
    </lineage>
</organism>
<dbReference type="RefSeq" id="WP_182153140.1">
    <property type="nucleotide sequence ID" value="NZ_JACEZU010000004.1"/>
</dbReference>
<evidence type="ECO:0000256" key="1">
    <source>
        <dbReference type="SAM" id="Phobius"/>
    </source>
</evidence>
<sequence length="408" mass="44863">MPRDPHPDWRSYLAILCGGGAVTIAALLALNYVVDPYLIHQWDTPQVMRLRPAREKMSAWGKTYALARFQPSILYLGNSRTELGMPTSIPLFAGQDVFNGALSGASLGDTVAMAQHALAINPPHTVIWGIDAPSFSVEVGNTDFDRALVAQGGFYQWRRRLLDLKRALTVDMTRDSLSVLMGTFGAVCHSSLAFHGQRDDGCMRSSPYGGWAGTRAAVVPRTREFVRGSGPTRAAYDALEQTVGAMCQAGARVRLYVNPTHAMMADALYWAGKWPAQERWQTSLAAMAAVQRGRGCDVRVYDFSGFNSVTTEAIPQATRHEYMANYWEPSHYRVNVGRMVLGRMFGDAATAIPDDFGLELTPAAMPAHLAAMRAGRERYHAEHVLETTMARDIAAEQLALARARRSQP</sequence>
<dbReference type="AlphaFoldDB" id="A0A7W2F8W1"/>
<keyword evidence="1" id="KW-0812">Transmembrane</keyword>
<feature type="transmembrane region" description="Helical" evidence="1">
    <location>
        <begin position="12"/>
        <end position="34"/>
    </location>
</feature>
<protein>
    <submittedName>
        <fullName evidence="2">Uncharacterized protein</fullName>
    </submittedName>
</protein>
<gene>
    <name evidence="2" type="ORF">H3H39_09515</name>
</gene>
<evidence type="ECO:0000313" key="2">
    <source>
        <dbReference type="EMBL" id="MBA5687280.1"/>
    </source>
</evidence>
<accession>A0A7W2F8W1</accession>
<name>A0A7W2F8W1_9BURK</name>